<comment type="caution">
    <text evidence="2">The sequence shown here is derived from an EMBL/GenBank/DDBJ whole genome shotgun (WGS) entry which is preliminary data.</text>
</comment>
<evidence type="ECO:0000313" key="2">
    <source>
        <dbReference type="EMBL" id="GMF36601.1"/>
    </source>
</evidence>
<name>A0A9W7CQP2_9STRA</name>
<evidence type="ECO:0000256" key="1">
    <source>
        <dbReference type="SAM" id="MobiDB-lite"/>
    </source>
</evidence>
<dbReference type="AlphaFoldDB" id="A0A9W7CQP2"/>
<feature type="region of interest" description="Disordered" evidence="1">
    <location>
        <begin position="1"/>
        <end position="68"/>
    </location>
</feature>
<feature type="compositionally biased region" description="Polar residues" evidence="1">
    <location>
        <begin position="1"/>
        <end position="13"/>
    </location>
</feature>
<evidence type="ECO:0000313" key="3">
    <source>
        <dbReference type="Proteomes" id="UP001165121"/>
    </source>
</evidence>
<gene>
    <name evidence="2" type="ORF">Pfra01_001002200</name>
</gene>
<dbReference type="Proteomes" id="UP001165121">
    <property type="component" value="Unassembled WGS sequence"/>
</dbReference>
<protein>
    <submittedName>
        <fullName evidence="2">Unnamed protein product</fullName>
    </submittedName>
</protein>
<dbReference type="EMBL" id="BSXT01000952">
    <property type="protein sequence ID" value="GMF36601.1"/>
    <property type="molecule type" value="Genomic_DNA"/>
</dbReference>
<organism evidence="2 3">
    <name type="scientific">Phytophthora fragariaefolia</name>
    <dbReference type="NCBI Taxonomy" id="1490495"/>
    <lineage>
        <taxon>Eukaryota</taxon>
        <taxon>Sar</taxon>
        <taxon>Stramenopiles</taxon>
        <taxon>Oomycota</taxon>
        <taxon>Peronosporomycetes</taxon>
        <taxon>Peronosporales</taxon>
        <taxon>Peronosporaceae</taxon>
        <taxon>Phytophthora</taxon>
    </lineage>
</organism>
<sequence>MKSAPRITSTPHSGSDGVSPEGSTPLDLATELSAPGRIPTPQLLTRGADWGAAAGETESGGDAAGDGVRRGDRLVVARVLGSGTSCAFPAVGAAEELLCSLHC</sequence>
<proteinExistence type="predicted"/>
<accession>A0A9W7CQP2</accession>
<reference evidence="2" key="1">
    <citation type="submission" date="2023-04" db="EMBL/GenBank/DDBJ databases">
        <title>Phytophthora fragariaefolia NBRC 109709.</title>
        <authorList>
            <person name="Ichikawa N."/>
            <person name="Sato H."/>
            <person name="Tonouchi N."/>
        </authorList>
    </citation>
    <scope>NUCLEOTIDE SEQUENCE</scope>
    <source>
        <strain evidence="2">NBRC 109709</strain>
    </source>
</reference>
<keyword evidence="3" id="KW-1185">Reference proteome</keyword>